<evidence type="ECO:0000256" key="1">
    <source>
        <dbReference type="SAM" id="MobiDB-lite"/>
    </source>
</evidence>
<evidence type="ECO:0000313" key="3">
    <source>
        <dbReference type="EMBL" id="OXA64955.1"/>
    </source>
</evidence>
<dbReference type="EMBL" id="LNIX01000001">
    <property type="protein sequence ID" value="OXA64955.1"/>
    <property type="molecule type" value="Genomic_DNA"/>
</dbReference>
<sequence>MKICRPRKVYHLETVIGVIFIVLSHANPPVYANRHHGHSHGRQQKQPLCATQTEQKPPTAPDFDNVHPAAPLDSEIPADKVAKPELSIFPGAPNGPTVIPSPISGPGIHIFPPGSQEPVAEIVPDQIPNNPKTCPDGSGIYKKTDICYKFANKNLGSEEPSPCGPFMEFYQSNSNPAYGQCDCKDQHLGISRPIAYWEKSDQCFWLFDQGPCQSDEWLVLNDNDVSICSKRSCLENTLDDWDLAKGNKKYWFRHRGKCYKFGAKGFCEDPELNIYLVLRDQRYVTECKQFNIEVKTLLNGAKPLPCMPGQKESATGECRKSATFE</sequence>
<organism evidence="3 4">
    <name type="scientific">Folsomia candida</name>
    <name type="common">Springtail</name>
    <dbReference type="NCBI Taxonomy" id="158441"/>
    <lineage>
        <taxon>Eukaryota</taxon>
        <taxon>Metazoa</taxon>
        <taxon>Ecdysozoa</taxon>
        <taxon>Arthropoda</taxon>
        <taxon>Hexapoda</taxon>
        <taxon>Collembola</taxon>
        <taxon>Entomobryomorpha</taxon>
        <taxon>Isotomoidea</taxon>
        <taxon>Isotomidae</taxon>
        <taxon>Proisotominae</taxon>
        <taxon>Folsomia</taxon>
    </lineage>
</organism>
<name>A0A226F571_FOLCA</name>
<dbReference type="OrthoDB" id="6338576at2759"/>
<gene>
    <name evidence="3" type="ORF">Fcan01_02631</name>
</gene>
<protein>
    <recommendedName>
        <fullName evidence="2">DUF4789 domain-containing protein</fullName>
    </recommendedName>
</protein>
<feature type="domain" description="DUF4789" evidence="2">
    <location>
        <begin position="163"/>
        <end position="267"/>
    </location>
</feature>
<dbReference type="Proteomes" id="UP000198287">
    <property type="component" value="Unassembled WGS sequence"/>
</dbReference>
<dbReference type="AlphaFoldDB" id="A0A226F571"/>
<evidence type="ECO:0000313" key="4">
    <source>
        <dbReference type="Proteomes" id="UP000198287"/>
    </source>
</evidence>
<dbReference type="PANTHER" id="PTHR21177">
    <property type="entry name" value="IP06524P-RELATED"/>
    <property type="match status" value="1"/>
</dbReference>
<dbReference type="Pfam" id="PF16033">
    <property type="entry name" value="DUF4789"/>
    <property type="match status" value="1"/>
</dbReference>
<evidence type="ECO:0000259" key="2">
    <source>
        <dbReference type="Pfam" id="PF16033"/>
    </source>
</evidence>
<keyword evidence="4" id="KW-1185">Reference proteome</keyword>
<feature type="region of interest" description="Disordered" evidence="1">
    <location>
        <begin position="97"/>
        <end position="118"/>
    </location>
</feature>
<feature type="compositionally biased region" description="Basic residues" evidence="1">
    <location>
        <begin position="33"/>
        <end position="43"/>
    </location>
</feature>
<feature type="compositionally biased region" description="Low complexity" evidence="1">
    <location>
        <begin position="97"/>
        <end position="114"/>
    </location>
</feature>
<reference evidence="3 4" key="1">
    <citation type="submission" date="2015-12" db="EMBL/GenBank/DDBJ databases">
        <title>The genome of Folsomia candida.</title>
        <authorList>
            <person name="Faddeeva A."/>
            <person name="Derks M.F."/>
            <person name="Anvar Y."/>
            <person name="Smit S."/>
            <person name="Van Straalen N."/>
            <person name="Roelofs D."/>
        </authorList>
    </citation>
    <scope>NUCLEOTIDE SEQUENCE [LARGE SCALE GENOMIC DNA]</scope>
    <source>
        <strain evidence="3 4">VU population</strain>
        <tissue evidence="3">Whole body</tissue>
    </source>
</reference>
<comment type="caution">
    <text evidence="3">The sequence shown here is derived from an EMBL/GenBank/DDBJ whole genome shotgun (WGS) entry which is preliminary data.</text>
</comment>
<proteinExistence type="predicted"/>
<feature type="region of interest" description="Disordered" evidence="1">
    <location>
        <begin position="32"/>
        <end position="72"/>
    </location>
</feature>
<dbReference type="InterPro" id="IPR031993">
    <property type="entry name" value="DUF4789"/>
</dbReference>
<feature type="compositionally biased region" description="Polar residues" evidence="1">
    <location>
        <begin position="44"/>
        <end position="56"/>
    </location>
</feature>
<accession>A0A226F571</accession>